<reference evidence="5 6" key="1">
    <citation type="submission" date="2019-03" db="EMBL/GenBank/DDBJ databases">
        <title>Sequencing 23 genomes of Wallemia ichthyophaga.</title>
        <authorList>
            <person name="Gostincar C."/>
        </authorList>
    </citation>
    <scope>NUCLEOTIDE SEQUENCE [LARGE SCALE GENOMIC DNA]</scope>
    <source>
        <strain evidence="5 6">EXF-5753</strain>
    </source>
</reference>
<evidence type="ECO:0000313" key="6">
    <source>
        <dbReference type="Proteomes" id="UP000310189"/>
    </source>
</evidence>
<dbReference type="InterPro" id="IPR011009">
    <property type="entry name" value="Kinase-like_dom_sf"/>
</dbReference>
<evidence type="ECO:0000256" key="3">
    <source>
        <dbReference type="RuleBase" id="RU003616"/>
    </source>
</evidence>
<dbReference type="GO" id="GO:0005737">
    <property type="term" value="C:cytoplasm"/>
    <property type="evidence" value="ECO:0007669"/>
    <property type="project" value="TreeGrafter"/>
</dbReference>
<dbReference type="InterPro" id="IPR008978">
    <property type="entry name" value="HSP20-like_chaperone"/>
</dbReference>
<dbReference type="PANTHER" id="PTHR22603">
    <property type="entry name" value="CHOLINE/ETHANOALAMINE KINASE"/>
    <property type="match status" value="1"/>
</dbReference>
<evidence type="ECO:0000259" key="4">
    <source>
        <dbReference type="PROSITE" id="PS01031"/>
    </source>
</evidence>
<keyword evidence="6" id="KW-1185">Reference proteome</keyword>
<dbReference type="OrthoDB" id="10267235at2759"/>
<sequence>MSILCKQSRDLDSLLDLGLVLSDVRPSKRQRQRATPSAPLDLIEHDDTYEAKLELAGFSKEDVEISIEANRIKIKATKKSEQQEVKQEYLINERASRSEITRSWPLPEHVEDVAASYFIDASPLVCTLPPAGKLMFLVYNSADCSAKIPSTNYSQALNLFSSSIQSLYEEEDSGLIEQHSDLNHSPRIILNAKKYKKLSFLRKIQQLLCEDLSVDGWQDKEIDPSDIQIKRITGALTNSIFFVSHDGAPTVLLRVYGPSSTLLISRPREMHILNTLSRYYNLGPKIYGTFANGRVEEWLSSRPCSKDDIRSDLKIDIAKRMKELHQVDLKKMDVVGPVAPGCNERSTSYGVWDNISSWLTPASVVLKRLSRVKFPEDHPYHKLVEDINLPLLIQEFNAYEDYLREFEEKTEASPLVFCHNDTQPGNILLLDRKPVDKPSHHKICVIDFEYAAPNARGYDLANHFTEWRYDYYHETLSWKPILSYPSFEDRRDFYEAYMTESEKQPGWIERLENERKTWSPASLANWGIWAIVQSRDQVKQLASNFGTTVPSLHTSSGADMAVNLEERTSAVVLDDDSSSDEEAPTQQCGGDDFEYLLYGKAKIDAFREEFYKLKEECFKSVDTQI</sequence>
<dbReference type="Gene3D" id="3.30.200.20">
    <property type="entry name" value="Phosphorylase Kinase, domain 1"/>
    <property type="match status" value="1"/>
</dbReference>
<dbReference type="SUPFAM" id="SSF49764">
    <property type="entry name" value="HSP20-like chaperones"/>
    <property type="match status" value="1"/>
</dbReference>
<gene>
    <name evidence="5" type="ORF">E3P99_03427</name>
</gene>
<name>A0A4T0FFF4_9BASI</name>
<protein>
    <recommendedName>
        <fullName evidence="4">SHSP domain-containing protein</fullName>
    </recommendedName>
</protein>
<dbReference type="PANTHER" id="PTHR22603:SF93">
    <property type="entry name" value="RE24176P"/>
    <property type="match status" value="1"/>
</dbReference>
<comment type="similarity">
    <text evidence="2 3">Belongs to the small heat shock protein (HSP20) family.</text>
</comment>
<feature type="domain" description="SHSP" evidence="4">
    <location>
        <begin position="31"/>
        <end position="147"/>
    </location>
</feature>
<dbReference type="CDD" id="cd06464">
    <property type="entry name" value="ACD_sHsps-like"/>
    <property type="match status" value="1"/>
</dbReference>
<dbReference type="Pfam" id="PF00011">
    <property type="entry name" value="HSP20"/>
    <property type="match status" value="1"/>
</dbReference>
<dbReference type="CDD" id="cd05157">
    <property type="entry name" value="ETNK_euk"/>
    <property type="match status" value="1"/>
</dbReference>
<dbReference type="GO" id="GO:0004103">
    <property type="term" value="F:choline kinase activity"/>
    <property type="evidence" value="ECO:0007669"/>
    <property type="project" value="TreeGrafter"/>
</dbReference>
<dbReference type="Proteomes" id="UP000310189">
    <property type="component" value="Unassembled WGS sequence"/>
</dbReference>
<dbReference type="Gene3D" id="2.60.40.790">
    <property type="match status" value="1"/>
</dbReference>
<comment type="similarity">
    <text evidence="1">Belongs to the choline/ethanolamine kinase family.</text>
</comment>
<evidence type="ECO:0000256" key="2">
    <source>
        <dbReference type="PROSITE-ProRule" id="PRU00285"/>
    </source>
</evidence>
<dbReference type="AlphaFoldDB" id="A0A4T0FFF4"/>
<accession>A0A4T0FFF4</accession>
<proteinExistence type="inferred from homology"/>
<evidence type="ECO:0000313" key="5">
    <source>
        <dbReference type="EMBL" id="TIA87057.1"/>
    </source>
</evidence>
<dbReference type="EMBL" id="SPNW01000066">
    <property type="protein sequence ID" value="TIA87057.1"/>
    <property type="molecule type" value="Genomic_DNA"/>
</dbReference>
<dbReference type="InterPro" id="IPR002068">
    <property type="entry name" value="A-crystallin/Hsp20_dom"/>
</dbReference>
<dbReference type="Gene3D" id="3.90.1200.10">
    <property type="match status" value="1"/>
</dbReference>
<dbReference type="GO" id="GO:0006646">
    <property type="term" value="P:phosphatidylethanolamine biosynthetic process"/>
    <property type="evidence" value="ECO:0007669"/>
    <property type="project" value="TreeGrafter"/>
</dbReference>
<evidence type="ECO:0000256" key="1">
    <source>
        <dbReference type="ARBA" id="ARBA00038211"/>
    </source>
</evidence>
<dbReference type="PROSITE" id="PS01031">
    <property type="entry name" value="SHSP"/>
    <property type="match status" value="1"/>
</dbReference>
<comment type="caution">
    <text evidence="5">The sequence shown here is derived from an EMBL/GenBank/DDBJ whole genome shotgun (WGS) entry which is preliminary data.</text>
</comment>
<dbReference type="SUPFAM" id="SSF56112">
    <property type="entry name" value="Protein kinase-like (PK-like)"/>
    <property type="match status" value="1"/>
</dbReference>
<organism evidence="5 6">
    <name type="scientific">Wallemia hederae</name>
    <dbReference type="NCBI Taxonomy" id="1540922"/>
    <lineage>
        <taxon>Eukaryota</taxon>
        <taxon>Fungi</taxon>
        <taxon>Dikarya</taxon>
        <taxon>Basidiomycota</taxon>
        <taxon>Wallemiomycotina</taxon>
        <taxon>Wallemiomycetes</taxon>
        <taxon>Wallemiales</taxon>
        <taxon>Wallemiaceae</taxon>
        <taxon>Wallemia</taxon>
    </lineage>
</organism>
<dbReference type="Pfam" id="PF01633">
    <property type="entry name" value="Choline_kinase"/>
    <property type="match status" value="1"/>
</dbReference>
<dbReference type="GO" id="GO:0004305">
    <property type="term" value="F:ethanolamine kinase activity"/>
    <property type="evidence" value="ECO:0007669"/>
    <property type="project" value="TreeGrafter"/>
</dbReference>